<accession>A0A6J6Y5L6</accession>
<evidence type="ECO:0000313" key="7">
    <source>
        <dbReference type="EMBL" id="CAB4363359.1"/>
    </source>
</evidence>
<evidence type="ECO:0000256" key="4">
    <source>
        <dbReference type="ARBA" id="ARBA00022691"/>
    </source>
</evidence>
<dbReference type="EMBL" id="CAESGF010000005">
    <property type="protein sequence ID" value="CAB4363359.1"/>
    <property type="molecule type" value="Genomic_DNA"/>
</dbReference>
<dbReference type="InterPro" id="IPR019874">
    <property type="entry name" value="RF_methyltr_PrmC"/>
</dbReference>
<proteinExistence type="inferred from homology"/>
<dbReference type="EMBL" id="CAFBMT010000005">
    <property type="protein sequence ID" value="CAB4925861.1"/>
    <property type="molecule type" value="Genomic_DNA"/>
</dbReference>
<keyword evidence="3" id="KW-0808">Transferase</keyword>
<dbReference type="PANTHER" id="PTHR18895">
    <property type="entry name" value="HEMK METHYLTRANSFERASE"/>
    <property type="match status" value="1"/>
</dbReference>
<evidence type="ECO:0000256" key="1">
    <source>
        <dbReference type="ARBA" id="ARBA00012771"/>
    </source>
</evidence>
<dbReference type="GO" id="GO:0032259">
    <property type="term" value="P:methylation"/>
    <property type="evidence" value="ECO:0007669"/>
    <property type="project" value="UniProtKB-KW"/>
</dbReference>
<dbReference type="PANTHER" id="PTHR18895:SF74">
    <property type="entry name" value="MTRF1L RELEASE FACTOR GLUTAMINE METHYLTRANSFERASE"/>
    <property type="match status" value="1"/>
</dbReference>
<dbReference type="EMBL" id="CAFAAV010000010">
    <property type="protein sequence ID" value="CAB4803304.1"/>
    <property type="molecule type" value="Genomic_DNA"/>
</dbReference>
<evidence type="ECO:0000256" key="2">
    <source>
        <dbReference type="ARBA" id="ARBA00022603"/>
    </source>
</evidence>
<dbReference type="InterPro" id="IPR007848">
    <property type="entry name" value="Small_mtfrase_dom"/>
</dbReference>
<dbReference type="Gene3D" id="1.10.8.10">
    <property type="entry name" value="DNA helicase RuvA subunit, C-terminal domain"/>
    <property type="match status" value="1"/>
</dbReference>
<dbReference type="EMBL" id="CAEZYF010000008">
    <property type="protein sequence ID" value="CAB4723075.1"/>
    <property type="molecule type" value="Genomic_DNA"/>
</dbReference>
<evidence type="ECO:0000256" key="3">
    <source>
        <dbReference type="ARBA" id="ARBA00022679"/>
    </source>
</evidence>
<comment type="catalytic activity">
    <reaction evidence="5">
        <text>L-glutaminyl-[peptide chain release factor] + S-adenosyl-L-methionine = N(5)-methyl-L-glutaminyl-[peptide chain release factor] + S-adenosyl-L-homocysteine + H(+)</text>
        <dbReference type="Rhea" id="RHEA:42896"/>
        <dbReference type="Rhea" id="RHEA-COMP:10271"/>
        <dbReference type="Rhea" id="RHEA-COMP:10272"/>
        <dbReference type="ChEBI" id="CHEBI:15378"/>
        <dbReference type="ChEBI" id="CHEBI:30011"/>
        <dbReference type="ChEBI" id="CHEBI:57856"/>
        <dbReference type="ChEBI" id="CHEBI:59789"/>
        <dbReference type="ChEBI" id="CHEBI:61891"/>
        <dbReference type="EC" id="2.1.1.297"/>
    </reaction>
</comment>
<dbReference type="CDD" id="cd02440">
    <property type="entry name" value="AdoMet_MTases"/>
    <property type="match status" value="1"/>
</dbReference>
<evidence type="ECO:0000259" key="6">
    <source>
        <dbReference type="Pfam" id="PF05175"/>
    </source>
</evidence>
<evidence type="ECO:0000256" key="5">
    <source>
        <dbReference type="ARBA" id="ARBA00048391"/>
    </source>
</evidence>
<protein>
    <recommendedName>
        <fullName evidence="1">peptide chain release factor N(5)-glutamine methyltransferase</fullName>
        <ecNumber evidence="1">2.1.1.297</ecNumber>
    </recommendedName>
</protein>
<evidence type="ECO:0000313" key="9">
    <source>
        <dbReference type="EMBL" id="CAB4803304.1"/>
    </source>
</evidence>
<dbReference type="InterPro" id="IPR002052">
    <property type="entry name" value="DNA_methylase_N6_adenine_CS"/>
</dbReference>
<dbReference type="EC" id="2.1.1.297" evidence="1"/>
<dbReference type="InterPro" id="IPR004556">
    <property type="entry name" value="HemK-like"/>
</dbReference>
<dbReference type="GO" id="GO:0102559">
    <property type="term" value="F:peptide chain release factor N(5)-glutamine methyltransferase activity"/>
    <property type="evidence" value="ECO:0007669"/>
    <property type="project" value="UniProtKB-EC"/>
</dbReference>
<organism evidence="9">
    <name type="scientific">freshwater metagenome</name>
    <dbReference type="NCBI Taxonomy" id="449393"/>
    <lineage>
        <taxon>unclassified sequences</taxon>
        <taxon>metagenomes</taxon>
        <taxon>ecological metagenomes</taxon>
    </lineage>
</organism>
<gene>
    <name evidence="8" type="ORF">UFOPK2656_01518</name>
    <name evidence="9" type="ORF">UFOPK3099_00248</name>
    <name evidence="10" type="ORF">UFOPK3267_01147</name>
    <name evidence="11" type="ORF">UFOPK3651_01160</name>
    <name evidence="12" type="ORF">UFOPK3931_00227</name>
    <name evidence="7" type="ORF">UFOPK4189_01139</name>
</gene>
<dbReference type="NCBIfam" id="TIGR03534">
    <property type="entry name" value="RF_mod_PrmC"/>
    <property type="match status" value="1"/>
</dbReference>
<feature type="domain" description="Methyltransferase small" evidence="6">
    <location>
        <begin position="119"/>
        <end position="206"/>
    </location>
</feature>
<dbReference type="Gene3D" id="3.40.50.150">
    <property type="entry name" value="Vaccinia Virus protein VP39"/>
    <property type="match status" value="1"/>
</dbReference>
<dbReference type="InterPro" id="IPR050320">
    <property type="entry name" value="N5-glutamine_MTase"/>
</dbReference>
<dbReference type="InterPro" id="IPR029063">
    <property type="entry name" value="SAM-dependent_MTases_sf"/>
</dbReference>
<dbReference type="AlphaFoldDB" id="A0A6J6Y5L6"/>
<dbReference type="EMBL" id="CAFBOL010000003">
    <property type="protein sequence ID" value="CAB4972242.1"/>
    <property type="molecule type" value="Genomic_DNA"/>
</dbReference>
<evidence type="ECO:0000313" key="8">
    <source>
        <dbReference type="EMBL" id="CAB4723075.1"/>
    </source>
</evidence>
<sequence>MPDGTVSWRQLWDETAALHGRPQARWLCEEASGAFGDEFQGVLAEPATERQVAHLDAMLMRLQGGEPLQYVLGHWSFRTLDLLVDRRVLIPRPETEWVAGAAIDAVRDLLRESGERPIVVADLGTGSGAIGLSLAAELPRGSVEVWLTDLSQDALDVGRANAAGLGMAAAGVRFGHGPWFTALPERLQGTLALVVSNPPYISHDDERVEQSVREWEPAGALFAADNGLADVRTIAEGAAEWLRPGGRLVLEIGSGQGLAVCELLLGAGLVDVEVRPDLAGHDRLALGRREN</sequence>
<dbReference type="GO" id="GO:0003676">
    <property type="term" value="F:nucleic acid binding"/>
    <property type="evidence" value="ECO:0007669"/>
    <property type="project" value="InterPro"/>
</dbReference>
<dbReference type="EMBL" id="CAFBIY010000051">
    <property type="protein sequence ID" value="CAB4850313.1"/>
    <property type="molecule type" value="Genomic_DNA"/>
</dbReference>
<evidence type="ECO:0000313" key="10">
    <source>
        <dbReference type="EMBL" id="CAB4850313.1"/>
    </source>
</evidence>
<dbReference type="PROSITE" id="PS00092">
    <property type="entry name" value="N6_MTASE"/>
    <property type="match status" value="1"/>
</dbReference>
<name>A0A6J6Y5L6_9ZZZZ</name>
<keyword evidence="2" id="KW-0489">Methyltransferase</keyword>
<reference evidence="9" key="1">
    <citation type="submission" date="2020-05" db="EMBL/GenBank/DDBJ databases">
        <authorList>
            <person name="Chiriac C."/>
            <person name="Salcher M."/>
            <person name="Ghai R."/>
            <person name="Kavagutti S V."/>
        </authorList>
    </citation>
    <scope>NUCLEOTIDE SEQUENCE</scope>
</reference>
<dbReference type="NCBIfam" id="TIGR00536">
    <property type="entry name" value="hemK_fam"/>
    <property type="match status" value="1"/>
</dbReference>
<evidence type="ECO:0000313" key="12">
    <source>
        <dbReference type="EMBL" id="CAB4972242.1"/>
    </source>
</evidence>
<dbReference type="HAMAP" id="MF_02126">
    <property type="entry name" value="RF_methyltr_PrmC"/>
    <property type="match status" value="1"/>
</dbReference>
<keyword evidence="4" id="KW-0949">S-adenosyl-L-methionine</keyword>
<evidence type="ECO:0000313" key="11">
    <source>
        <dbReference type="EMBL" id="CAB4925861.1"/>
    </source>
</evidence>
<dbReference type="Pfam" id="PF05175">
    <property type="entry name" value="MTS"/>
    <property type="match status" value="1"/>
</dbReference>
<dbReference type="SUPFAM" id="SSF53335">
    <property type="entry name" value="S-adenosyl-L-methionine-dependent methyltransferases"/>
    <property type="match status" value="1"/>
</dbReference>